<organism evidence="1">
    <name type="scientific">Lepeophtheirus salmonis</name>
    <name type="common">Salmon louse</name>
    <name type="synonym">Caligus salmonis</name>
    <dbReference type="NCBI Taxonomy" id="72036"/>
    <lineage>
        <taxon>Eukaryota</taxon>
        <taxon>Metazoa</taxon>
        <taxon>Ecdysozoa</taxon>
        <taxon>Arthropoda</taxon>
        <taxon>Crustacea</taxon>
        <taxon>Multicrustacea</taxon>
        <taxon>Hexanauplia</taxon>
        <taxon>Copepoda</taxon>
        <taxon>Siphonostomatoida</taxon>
        <taxon>Caligidae</taxon>
        <taxon>Lepeophtheirus</taxon>
    </lineage>
</organism>
<reference evidence="1" key="1">
    <citation type="submission" date="2014-05" db="EMBL/GenBank/DDBJ databases">
        <authorList>
            <person name="Chronopoulou M."/>
        </authorList>
    </citation>
    <scope>NUCLEOTIDE SEQUENCE</scope>
    <source>
        <tissue evidence="1">Whole organism</tissue>
    </source>
</reference>
<evidence type="ECO:0000313" key="1">
    <source>
        <dbReference type="EMBL" id="CDW30609.1"/>
    </source>
</evidence>
<dbReference type="EMBL" id="HACA01013248">
    <property type="protein sequence ID" value="CDW30609.1"/>
    <property type="molecule type" value="Transcribed_RNA"/>
</dbReference>
<protein>
    <submittedName>
        <fullName evidence="1">Uncharacterized protein</fullName>
    </submittedName>
</protein>
<sequence>MEPNKLLMQTNHTKLLTGKDIVHIGSSMNRIFDPIPLGKRIRNIHLQ</sequence>
<proteinExistence type="predicted"/>
<accession>A0A0K2TX65</accession>
<name>A0A0K2TX65_LEPSM</name>
<dbReference type="AlphaFoldDB" id="A0A0K2TX65"/>